<dbReference type="PANTHER" id="PTHR46098">
    <property type="entry name" value="TRNA (CYTOSINE(38)-C(5))-METHYLTRANSFERASE"/>
    <property type="match status" value="1"/>
</dbReference>
<keyword evidence="3 6" id="KW-0808">Transferase</keyword>
<evidence type="ECO:0000256" key="6">
    <source>
        <dbReference type="PROSITE-ProRule" id="PRU01016"/>
    </source>
</evidence>
<keyword evidence="2 6" id="KW-0489">Methyltransferase</keyword>
<keyword evidence="4 6" id="KW-0949">S-adenosyl-L-methionine</keyword>
<dbReference type="SUPFAM" id="SSF53335">
    <property type="entry name" value="S-adenosyl-L-methionine-dependent methyltransferases"/>
    <property type="match status" value="1"/>
</dbReference>
<evidence type="ECO:0000256" key="5">
    <source>
        <dbReference type="ARBA" id="ARBA00022747"/>
    </source>
</evidence>
<comment type="similarity">
    <text evidence="6 7">Belongs to the class I-like SAM-binding methyltransferase superfamily. C5-methyltransferase family.</text>
</comment>
<keyword evidence="9" id="KW-1185">Reference proteome</keyword>
<evidence type="ECO:0000313" key="9">
    <source>
        <dbReference type="Proteomes" id="UP001060261"/>
    </source>
</evidence>
<dbReference type="GO" id="GO:0003886">
    <property type="term" value="F:DNA (cytosine-5-)-methyltransferase activity"/>
    <property type="evidence" value="ECO:0007669"/>
    <property type="project" value="UniProtKB-EC"/>
</dbReference>
<evidence type="ECO:0000313" key="8">
    <source>
        <dbReference type="EMBL" id="UWX64534.1"/>
    </source>
</evidence>
<dbReference type="GO" id="GO:0032259">
    <property type="term" value="P:methylation"/>
    <property type="evidence" value="ECO:0007669"/>
    <property type="project" value="UniProtKB-KW"/>
</dbReference>
<proteinExistence type="inferred from homology"/>
<dbReference type="InterPro" id="IPR029063">
    <property type="entry name" value="SAM-dependent_MTases_sf"/>
</dbReference>
<evidence type="ECO:0000256" key="2">
    <source>
        <dbReference type="ARBA" id="ARBA00022603"/>
    </source>
</evidence>
<dbReference type="Pfam" id="PF00145">
    <property type="entry name" value="DNA_methylase"/>
    <property type="match status" value="1"/>
</dbReference>
<dbReference type="EMBL" id="CP104213">
    <property type="protein sequence ID" value="UWX64534.1"/>
    <property type="molecule type" value="Genomic_DNA"/>
</dbReference>
<organism evidence="8 9">
    <name type="scientific">Deinococcus rubellus</name>
    <dbReference type="NCBI Taxonomy" id="1889240"/>
    <lineage>
        <taxon>Bacteria</taxon>
        <taxon>Thermotogati</taxon>
        <taxon>Deinococcota</taxon>
        <taxon>Deinococci</taxon>
        <taxon>Deinococcales</taxon>
        <taxon>Deinococcaceae</taxon>
        <taxon>Deinococcus</taxon>
    </lineage>
</organism>
<feature type="active site" evidence="6">
    <location>
        <position position="89"/>
    </location>
</feature>
<dbReference type="PROSITE" id="PS51679">
    <property type="entry name" value="SAM_MT_C5"/>
    <property type="match status" value="1"/>
</dbReference>
<dbReference type="RefSeq" id="WP_260560806.1">
    <property type="nucleotide sequence ID" value="NZ_CP104213.1"/>
</dbReference>
<keyword evidence="5" id="KW-0680">Restriction system</keyword>
<dbReference type="InterPro" id="IPR001525">
    <property type="entry name" value="C5_MeTfrase"/>
</dbReference>
<dbReference type="Gene3D" id="3.40.50.150">
    <property type="entry name" value="Vaccinia Virus protein VP39"/>
    <property type="match status" value="1"/>
</dbReference>
<dbReference type="NCBIfam" id="TIGR00675">
    <property type="entry name" value="dcm"/>
    <property type="match status" value="1"/>
</dbReference>
<dbReference type="InterPro" id="IPR050750">
    <property type="entry name" value="C5-MTase"/>
</dbReference>
<gene>
    <name evidence="8" type="primary">dcm</name>
    <name evidence="8" type="ORF">N0D28_02390</name>
</gene>
<name>A0ABY5YHJ8_9DEIO</name>
<dbReference type="Gene3D" id="3.90.120.10">
    <property type="entry name" value="DNA Methylase, subunit A, domain 2"/>
    <property type="match status" value="1"/>
</dbReference>
<accession>A0ABY5YHJ8</accession>
<dbReference type="Proteomes" id="UP001060261">
    <property type="component" value="Chromosome"/>
</dbReference>
<protein>
    <recommendedName>
        <fullName evidence="1">DNA (cytosine-5-)-methyltransferase</fullName>
        <ecNumber evidence="1">2.1.1.37</ecNumber>
    </recommendedName>
</protein>
<evidence type="ECO:0000256" key="7">
    <source>
        <dbReference type="RuleBase" id="RU000416"/>
    </source>
</evidence>
<dbReference type="PRINTS" id="PR00105">
    <property type="entry name" value="C5METTRFRASE"/>
</dbReference>
<reference evidence="8" key="1">
    <citation type="submission" date="2022-09" db="EMBL/GenBank/DDBJ databases">
        <title>genome sequence of Deinococcus rubellus.</title>
        <authorList>
            <person name="Srinivasan S."/>
        </authorList>
    </citation>
    <scope>NUCLEOTIDE SEQUENCE</scope>
    <source>
        <strain evidence="8">Ant6</strain>
    </source>
</reference>
<sequence length="397" mass="43359">MSGDNALTIKAWTPVRFVELFAGIGLFRLGLEYVGPSWQCIMANDNSEMKTRAYRLNFVTAHLIEDDVAHTSAADIPPDTELITASFPCQDVSLAGNRVGLSGARTGNFYQFTRILEELVQAGRPPAQVLLENVTGLLSSHNGADIRSVLEALSALGYGLDILLLDAVHWLPQSRPRIFIVGRYGQGEHFVPFTLSLHPARPTPIERVIHANADLNWSFLELPALPMRRQQLADLVSTDVDGGFKGTELERELSYIRGASLTRLQKAQQASAEDGQARHLAGYRRMRNNLVCLELRDDGLAGCLRTATGGSSRQLLVEVTPNQTSIRYMTPREYARLMGLPETFALPTNTREALTCLGDAVAVPVIRWLGQVLEAQAAPHHAHAPELAPALSAALAG</sequence>
<dbReference type="PANTHER" id="PTHR46098:SF1">
    <property type="entry name" value="TRNA (CYTOSINE(38)-C(5))-METHYLTRANSFERASE"/>
    <property type="match status" value="1"/>
</dbReference>
<dbReference type="EC" id="2.1.1.37" evidence="1"/>
<evidence type="ECO:0000256" key="4">
    <source>
        <dbReference type="ARBA" id="ARBA00022691"/>
    </source>
</evidence>
<evidence type="ECO:0000256" key="3">
    <source>
        <dbReference type="ARBA" id="ARBA00022679"/>
    </source>
</evidence>
<evidence type="ECO:0000256" key="1">
    <source>
        <dbReference type="ARBA" id="ARBA00011975"/>
    </source>
</evidence>